<evidence type="ECO:0000313" key="11">
    <source>
        <dbReference type="EMBL" id="KAL2832642.1"/>
    </source>
</evidence>
<proteinExistence type="predicted"/>
<organism evidence="11 12">
    <name type="scientific">Aspergillus pseudoustus</name>
    <dbReference type="NCBI Taxonomy" id="1810923"/>
    <lineage>
        <taxon>Eukaryota</taxon>
        <taxon>Fungi</taxon>
        <taxon>Dikarya</taxon>
        <taxon>Ascomycota</taxon>
        <taxon>Pezizomycotina</taxon>
        <taxon>Eurotiomycetes</taxon>
        <taxon>Eurotiomycetidae</taxon>
        <taxon>Eurotiales</taxon>
        <taxon>Aspergillaceae</taxon>
        <taxon>Aspergillus</taxon>
        <taxon>Aspergillus subgen. Nidulantes</taxon>
    </lineage>
</organism>
<evidence type="ECO:0000259" key="10">
    <source>
        <dbReference type="PROSITE" id="PS50048"/>
    </source>
</evidence>
<dbReference type="InterPro" id="IPR051615">
    <property type="entry name" value="Transcr_Regulatory_Elem"/>
</dbReference>
<dbReference type="PANTHER" id="PTHR31313">
    <property type="entry name" value="TY1 ENHANCER ACTIVATOR"/>
    <property type="match status" value="1"/>
</dbReference>
<keyword evidence="4" id="KW-0805">Transcription regulation</keyword>
<dbReference type="SMART" id="SM00906">
    <property type="entry name" value="Fungal_trans"/>
    <property type="match status" value="1"/>
</dbReference>
<dbReference type="InterPro" id="IPR001138">
    <property type="entry name" value="Zn2Cys6_DnaBD"/>
</dbReference>
<dbReference type="Pfam" id="PF00172">
    <property type="entry name" value="Zn_clus"/>
    <property type="match status" value="1"/>
</dbReference>
<accession>A0ABR4IXY8</accession>
<evidence type="ECO:0000256" key="3">
    <source>
        <dbReference type="ARBA" id="ARBA00022833"/>
    </source>
</evidence>
<dbReference type="PROSITE" id="PS50048">
    <property type="entry name" value="ZN2_CY6_FUNGAL_2"/>
    <property type="match status" value="1"/>
</dbReference>
<name>A0ABR4IXY8_9EURO</name>
<dbReference type="EMBL" id="JBFXLU010000260">
    <property type="protein sequence ID" value="KAL2832642.1"/>
    <property type="molecule type" value="Genomic_DNA"/>
</dbReference>
<dbReference type="Gene3D" id="4.10.240.10">
    <property type="entry name" value="Zn(2)-C6 fungal-type DNA-binding domain"/>
    <property type="match status" value="1"/>
</dbReference>
<evidence type="ECO:0000256" key="4">
    <source>
        <dbReference type="ARBA" id="ARBA00023015"/>
    </source>
</evidence>
<evidence type="ECO:0000256" key="8">
    <source>
        <dbReference type="SAM" id="MobiDB-lite"/>
    </source>
</evidence>
<comment type="subcellular location">
    <subcellularLocation>
        <location evidence="1">Nucleus</location>
    </subcellularLocation>
</comment>
<sequence>MSHSSHRSRVPTQPLACLNCRRSKVKCRGKDITGCKRCIDGDMSCVMPTQDERKRPSSKHHIRRLEDRIQQLEGELRTQKEQSSGTRTASTDTINTPSSELFCTPETPAAGAFISELCSRRHRVIHDGNGGRCYYGPTAGLNLGIASSMTPLPATQAPKVMQVRSELQSEVYKQLLTSFWRDHNTVMPIVHQDAFLFGMIKGIGLYYSSALHYAMCACAALMTGSHAQPQIVRTELFQIASKCLQEESSYPQITTVQTLHILAVCEFMQGNMARGWLLSGNACRLLYALGLHRDMPETLPDLGFHAHQQVRQTVCWGSFILDRFWAMYLGRPPCMNIADIQVPRPGGPSEEMKVFSALIEIVELTEAVQRTLNTGESSQDAVRTMGIRLSRWHSSLPGALHYHGDVQPGLAMLHLHYNCAIILLHRAFAALGQPLDNSQPGSLAQALECRSKCVHAATMIARILENSAQTSNESQAVPISVFYIIMLAALILMADLSDQREANICDAQLQQGEVWSFRRCMGAMALLENHLQPARTAITHIRHIVHVCQLENMLLPANGSMHVGSKDEVKVAYSETGLGAARQTPQCSPDRTYSSYDLLHDAFYNMLTGSAPVPDDGANGYPLARLLLFFLLLSTPQLPFYVFYVSFGFFGAALILSWFVPTFDRDKQDLVAGEVQRETEEVPDDPKV</sequence>
<dbReference type="InterPro" id="IPR007219">
    <property type="entry name" value="XnlR_reg_dom"/>
</dbReference>
<feature type="transmembrane region" description="Helical" evidence="9">
    <location>
        <begin position="638"/>
        <end position="660"/>
    </location>
</feature>
<evidence type="ECO:0000313" key="12">
    <source>
        <dbReference type="Proteomes" id="UP001610446"/>
    </source>
</evidence>
<keyword evidence="6" id="KW-0804">Transcription</keyword>
<evidence type="ECO:0000256" key="7">
    <source>
        <dbReference type="ARBA" id="ARBA00023242"/>
    </source>
</evidence>
<feature type="region of interest" description="Disordered" evidence="8">
    <location>
        <begin position="75"/>
        <end position="99"/>
    </location>
</feature>
<feature type="compositionally biased region" description="Polar residues" evidence="8">
    <location>
        <begin position="81"/>
        <end position="99"/>
    </location>
</feature>
<keyword evidence="3" id="KW-0862">Zinc</keyword>
<keyword evidence="2" id="KW-0479">Metal-binding</keyword>
<gene>
    <name evidence="11" type="ORF">BJY01DRAFT_253846</name>
</gene>
<dbReference type="SUPFAM" id="SSF57701">
    <property type="entry name" value="Zn2/Cys6 DNA-binding domain"/>
    <property type="match status" value="1"/>
</dbReference>
<keyword evidence="12" id="KW-1185">Reference proteome</keyword>
<dbReference type="InterPro" id="IPR036864">
    <property type="entry name" value="Zn2-C6_fun-type_DNA-bd_sf"/>
</dbReference>
<evidence type="ECO:0000256" key="9">
    <source>
        <dbReference type="SAM" id="Phobius"/>
    </source>
</evidence>
<dbReference type="PANTHER" id="PTHR31313:SF81">
    <property type="entry name" value="TY1 ENHANCER ACTIVATOR"/>
    <property type="match status" value="1"/>
</dbReference>
<evidence type="ECO:0000256" key="6">
    <source>
        <dbReference type="ARBA" id="ARBA00023163"/>
    </source>
</evidence>
<dbReference type="PROSITE" id="PS00463">
    <property type="entry name" value="ZN2_CY6_FUNGAL_1"/>
    <property type="match status" value="1"/>
</dbReference>
<keyword evidence="7" id="KW-0539">Nucleus</keyword>
<keyword evidence="5" id="KW-0238">DNA-binding</keyword>
<protein>
    <submittedName>
        <fullName evidence="11">Fungal-specific transcription factor domain-containing protein</fullName>
    </submittedName>
</protein>
<dbReference type="CDD" id="cd00067">
    <property type="entry name" value="GAL4"/>
    <property type="match status" value="1"/>
</dbReference>
<keyword evidence="9" id="KW-0812">Transmembrane</keyword>
<keyword evidence="9" id="KW-1133">Transmembrane helix</keyword>
<evidence type="ECO:0000256" key="5">
    <source>
        <dbReference type="ARBA" id="ARBA00023125"/>
    </source>
</evidence>
<dbReference type="Proteomes" id="UP001610446">
    <property type="component" value="Unassembled WGS sequence"/>
</dbReference>
<keyword evidence="9" id="KW-0472">Membrane</keyword>
<feature type="domain" description="Zn(2)-C6 fungal-type" evidence="10">
    <location>
        <begin position="16"/>
        <end position="47"/>
    </location>
</feature>
<evidence type="ECO:0000256" key="2">
    <source>
        <dbReference type="ARBA" id="ARBA00022723"/>
    </source>
</evidence>
<dbReference type="Pfam" id="PF04082">
    <property type="entry name" value="Fungal_trans"/>
    <property type="match status" value="1"/>
</dbReference>
<dbReference type="CDD" id="cd12148">
    <property type="entry name" value="fungal_TF_MHR"/>
    <property type="match status" value="1"/>
</dbReference>
<reference evidence="11 12" key="1">
    <citation type="submission" date="2024-07" db="EMBL/GenBank/DDBJ databases">
        <title>Section-level genome sequencing and comparative genomics of Aspergillus sections Usti and Cavernicolus.</title>
        <authorList>
            <consortium name="Lawrence Berkeley National Laboratory"/>
            <person name="Nybo J.L."/>
            <person name="Vesth T.C."/>
            <person name="Theobald S."/>
            <person name="Frisvad J.C."/>
            <person name="Larsen T.O."/>
            <person name="Kjaerboelling I."/>
            <person name="Rothschild-Mancinelli K."/>
            <person name="Lyhne E.K."/>
            <person name="Kogle M.E."/>
            <person name="Barry K."/>
            <person name="Clum A."/>
            <person name="Na H."/>
            <person name="Ledsgaard L."/>
            <person name="Lin J."/>
            <person name="Lipzen A."/>
            <person name="Kuo A."/>
            <person name="Riley R."/>
            <person name="Mondo S."/>
            <person name="Labutti K."/>
            <person name="Haridas S."/>
            <person name="Pangalinan J."/>
            <person name="Salamov A.A."/>
            <person name="Simmons B.A."/>
            <person name="Magnuson J.K."/>
            <person name="Chen J."/>
            <person name="Drula E."/>
            <person name="Henrissat B."/>
            <person name="Wiebenga A."/>
            <person name="Lubbers R.J."/>
            <person name="Gomes A.C."/>
            <person name="Makela M.R."/>
            <person name="Stajich J."/>
            <person name="Grigoriev I.V."/>
            <person name="Mortensen U.H."/>
            <person name="De Vries R.P."/>
            <person name="Baker S.E."/>
            <person name="Andersen M.R."/>
        </authorList>
    </citation>
    <scope>NUCLEOTIDE SEQUENCE [LARGE SCALE GENOMIC DNA]</scope>
    <source>
        <strain evidence="11 12">CBS 123904</strain>
    </source>
</reference>
<evidence type="ECO:0000256" key="1">
    <source>
        <dbReference type="ARBA" id="ARBA00004123"/>
    </source>
</evidence>
<comment type="caution">
    <text evidence="11">The sequence shown here is derived from an EMBL/GenBank/DDBJ whole genome shotgun (WGS) entry which is preliminary data.</text>
</comment>